<proteinExistence type="predicted"/>
<evidence type="ECO:0000313" key="2">
    <source>
        <dbReference type="EMBL" id="AJI77874.1"/>
    </source>
</evidence>
<keyword evidence="1" id="KW-1133">Transmembrane helix</keyword>
<protein>
    <submittedName>
        <fullName evidence="2">Uncharacterized protein</fullName>
    </submittedName>
</protein>
<evidence type="ECO:0000313" key="3">
    <source>
        <dbReference type="Proteomes" id="UP000031890"/>
    </source>
</evidence>
<evidence type="ECO:0000256" key="1">
    <source>
        <dbReference type="SAM" id="Phobius"/>
    </source>
</evidence>
<keyword evidence="1" id="KW-0472">Membrane</keyword>
<sequence length="65" mass="7040">MYIPKDVLFAILLFVSALLCAVAILLVPGLFAEFSAARCTLMASVLGLGVAGLFFARTQIRRLEH</sequence>
<dbReference type="KEGG" id="csx:CSING_01570"/>
<dbReference type="AlphaFoldDB" id="A0A0B6EY27"/>
<dbReference type="RefSeq" id="WP_042529085.1">
    <property type="nucleotide sequence ID" value="NZ_CP010827.1"/>
</dbReference>
<dbReference type="HOGENOM" id="CLU_2842384_0_0_11"/>
<organism evidence="2 3">
    <name type="scientific">Corynebacterium singulare</name>
    <dbReference type="NCBI Taxonomy" id="161899"/>
    <lineage>
        <taxon>Bacteria</taxon>
        <taxon>Bacillati</taxon>
        <taxon>Actinomycetota</taxon>
        <taxon>Actinomycetes</taxon>
        <taxon>Mycobacteriales</taxon>
        <taxon>Corynebacteriaceae</taxon>
        <taxon>Corynebacterium</taxon>
    </lineage>
</organism>
<gene>
    <name evidence="2" type="ORF">CSING_01570</name>
</gene>
<dbReference type="EMBL" id="CP010827">
    <property type="protein sequence ID" value="AJI77874.1"/>
    <property type="molecule type" value="Genomic_DNA"/>
</dbReference>
<dbReference type="Proteomes" id="UP000031890">
    <property type="component" value="Chromosome"/>
</dbReference>
<dbReference type="OrthoDB" id="4419302at2"/>
<dbReference type="STRING" id="161899.CSING_01570"/>
<keyword evidence="1" id="KW-0812">Transmembrane</keyword>
<feature type="transmembrane region" description="Helical" evidence="1">
    <location>
        <begin position="35"/>
        <end position="56"/>
    </location>
</feature>
<accession>A0A0B6EY27</accession>
<name>A0A0B6EY27_9CORY</name>
<reference evidence="2 3" key="1">
    <citation type="journal article" date="2015" name="Genome Announc.">
        <title>Complete Genome Sequence and Annotation of Corynebacterium singulare DSM 44357, Isolated from a Human Semen Specimen.</title>
        <authorList>
            <person name="Merten M."/>
            <person name="Brinkrolf K."/>
            <person name="Albersmeier A."/>
            <person name="Kutter Y."/>
            <person name="Ruckert C."/>
            <person name="Tauch A."/>
        </authorList>
    </citation>
    <scope>NUCLEOTIDE SEQUENCE [LARGE SCALE GENOMIC DNA]</scope>
    <source>
        <strain evidence="2">IBS B52218</strain>
    </source>
</reference>
<feature type="transmembrane region" description="Helical" evidence="1">
    <location>
        <begin position="7"/>
        <end position="29"/>
    </location>
</feature>